<dbReference type="Proteomes" id="UP000818029">
    <property type="component" value="Chromosome A11"/>
</dbReference>
<organism evidence="3 4">
    <name type="scientific">Gossypium hirsutum</name>
    <name type="common">Upland cotton</name>
    <name type="synonym">Gossypium mexicanum</name>
    <dbReference type="NCBI Taxonomy" id="3635"/>
    <lineage>
        <taxon>Eukaryota</taxon>
        <taxon>Viridiplantae</taxon>
        <taxon>Streptophyta</taxon>
        <taxon>Embryophyta</taxon>
        <taxon>Tracheophyta</taxon>
        <taxon>Spermatophyta</taxon>
        <taxon>Magnoliopsida</taxon>
        <taxon>eudicotyledons</taxon>
        <taxon>Gunneridae</taxon>
        <taxon>Pentapetalae</taxon>
        <taxon>rosids</taxon>
        <taxon>malvids</taxon>
        <taxon>Malvales</taxon>
        <taxon>Malvaceae</taxon>
        <taxon>Malvoideae</taxon>
        <taxon>Gossypium</taxon>
    </lineage>
</organism>
<keyword evidence="2" id="KW-0472">Membrane</keyword>
<keyword evidence="3" id="KW-1185">Reference proteome</keyword>
<name>A0ABM2YZU3_GOSHI</name>
<dbReference type="InterPro" id="IPR001925">
    <property type="entry name" value="Porin_Euk"/>
</dbReference>
<dbReference type="Gene3D" id="2.40.160.10">
    <property type="entry name" value="Porin"/>
    <property type="match status" value="1"/>
</dbReference>
<dbReference type="PANTHER" id="PTHR11743">
    <property type="entry name" value="VOLTAGE-DEPENDENT ANION-SELECTIVE CHANNEL"/>
    <property type="match status" value="1"/>
</dbReference>
<proteinExistence type="inferred from homology"/>
<dbReference type="RefSeq" id="XP_040935997.1">
    <property type="nucleotide sequence ID" value="XM_041080063.1"/>
</dbReference>
<dbReference type="InterPro" id="IPR023614">
    <property type="entry name" value="Porin_dom_sf"/>
</dbReference>
<comment type="similarity">
    <text evidence="1">Belongs to the eukaryotic mitochondrial porin (TC 1.B.8.1) family.</text>
</comment>
<dbReference type="PANTHER" id="PTHR11743:SF60">
    <property type="entry name" value="MITOCHONDRIAL OUTER MEMBRANE PROTEIN PORIN 1"/>
    <property type="match status" value="1"/>
</dbReference>
<evidence type="ECO:0000256" key="1">
    <source>
        <dbReference type="ARBA" id="ARBA00009624"/>
    </source>
</evidence>
<dbReference type="InterPro" id="IPR027246">
    <property type="entry name" value="Porin_Euk/Tom40"/>
</dbReference>
<feature type="transmembrane region" description="Helical" evidence="2">
    <location>
        <begin position="151"/>
        <end position="173"/>
    </location>
</feature>
<evidence type="ECO:0000256" key="2">
    <source>
        <dbReference type="SAM" id="Phobius"/>
    </source>
</evidence>
<dbReference type="GeneID" id="107960883"/>
<keyword evidence="2" id="KW-1133">Transmembrane helix</keyword>
<reference evidence="3" key="1">
    <citation type="journal article" date="2020" name="Nat. Genet.">
        <title>Genomic diversifications of five Gossypium allopolyploid species and their impact on cotton improvement.</title>
        <authorList>
            <person name="Chen Z.J."/>
            <person name="Sreedasyam A."/>
            <person name="Ando A."/>
            <person name="Song Q."/>
            <person name="De Santiago L.M."/>
            <person name="Hulse-Kemp A.M."/>
            <person name="Ding M."/>
            <person name="Ye W."/>
            <person name="Kirkbride R.C."/>
            <person name="Jenkins J."/>
            <person name="Plott C."/>
            <person name="Lovell J."/>
            <person name="Lin Y.M."/>
            <person name="Vaughn R."/>
            <person name="Liu B."/>
            <person name="Simpson S."/>
            <person name="Scheffler B.E."/>
            <person name="Wen L."/>
            <person name="Saski C.A."/>
            <person name="Grover C.E."/>
            <person name="Hu G."/>
            <person name="Conover J.L."/>
            <person name="Carlson J.W."/>
            <person name="Shu S."/>
            <person name="Boston L.B."/>
            <person name="Williams M."/>
            <person name="Peterson D.G."/>
            <person name="McGee K."/>
            <person name="Jones D.C."/>
            <person name="Wendel J.F."/>
            <person name="Stelly D.M."/>
            <person name="Grimwood J."/>
            <person name="Schmutz J."/>
        </authorList>
    </citation>
    <scope>NUCLEOTIDE SEQUENCE [LARGE SCALE GENOMIC DNA]</scope>
    <source>
        <strain evidence="3">cv. TM-1</strain>
    </source>
</reference>
<keyword evidence="2" id="KW-0812">Transmembrane</keyword>
<evidence type="ECO:0000313" key="4">
    <source>
        <dbReference type="RefSeq" id="XP_040935997.1"/>
    </source>
</evidence>
<protein>
    <submittedName>
        <fullName evidence="4">Outer plastidial membrane protein porin isoform X1</fullName>
    </submittedName>
</protein>
<sequence length="188" mass="21035">MGKDPGLYTEIGKKARDLLYKDYQTDQKFTLTTSSLTGVAITPARTKKGDLFLTDVNSQLKSKNVTTDIKVDTSSNLNTFSDFGTKIDCFLLPKNLLQISSNLFPQIKHSSIRPSSSSPQRISDPLEEGFKLRPIANRGQLVKKFGIDHKMLLHSGTGLGVITVVSFYQYLWLLLRIKTFCSRAVEDN</sequence>
<gene>
    <name evidence="4" type="primary">LOC107960883</name>
</gene>
<dbReference type="Pfam" id="PF01459">
    <property type="entry name" value="Porin_3"/>
    <property type="match status" value="1"/>
</dbReference>
<reference evidence="4" key="2">
    <citation type="submission" date="2025-08" db="UniProtKB">
        <authorList>
            <consortium name="RefSeq"/>
        </authorList>
    </citation>
    <scope>IDENTIFICATION</scope>
</reference>
<accession>A0ABM2YZU3</accession>
<evidence type="ECO:0000313" key="3">
    <source>
        <dbReference type="Proteomes" id="UP000818029"/>
    </source>
</evidence>